<evidence type="ECO:0000256" key="5">
    <source>
        <dbReference type="ARBA" id="ARBA00022989"/>
    </source>
</evidence>
<evidence type="ECO:0000313" key="9">
    <source>
        <dbReference type="Proteomes" id="UP000031552"/>
    </source>
</evidence>
<feature type="transmembrane region" description="Helical" evidence="7">
    <location>
        <begin position="108"/>
        <end position="129"/>
    </location>
</feature>
<evidence type="ECO:0000256" key="3">
    <source>
        <dbReference type="ARBA" id="ARBA00022475"/>
    </source>
</evidence>
<feature type="transmembrane region" description="Helical" evidence="7">
    <location>
        <begin position="73"/>
        <end position="92"/>
    </location>
</feature>
<evidence type="ECO:0000256" key="2">
    <source>
        <dbReference type="ARBA" id="ARBA00009784"/>
    </source>
</evidence>
<reference evidence="8" key="2">
    <citation type="submission" date="2014-09" db="EMBL/GenBank/DDBJ databases">
        <title>Criblamydia sequanensis harbors a mega-plasmid encoding arsenite resistance.</title>
        <authorList>
            <person name="Bertelli C."/>
            <person name="Goesmann A."/>
            <person name="Greub G."/>
        </authorList>
    </citation>
    <scope>NUCLEOTIDE SEQUENCE [LARGE SCALE GENOMIC DNA]</scope>
    <source>
        <strain evidence="8">CRIB-18</strain>
    </source>
</reference>
<comment type="subcellular location">
    <subcellularLocation>
        <location evidence="1 7">Cell membrane</location>
        <topology evidence="1 7">Multi-pass membrane protein</topology>
    </subcellularLocation>
</comment>
<dbReference type="eggNOG" id="COG2095">
    <property type="taxonomic scope" value="Bacteria"/>
</dbReference>
<evidence type="ECO:0000256" key="4">
    <source>
        <dbReference type="ARBA" id="ARBA00022692"/>
    </source>
</evidence>
<dbReference type="PANTHER" id="PTHR33508:SF10">
    <property type="entry name" value="UPF0056 INNER MEMBRANE PROTEIN YHGN"/>
    <property type="match status" value="1"/>
</dbReference>
<organism evidence="8 9">
    <name type="scientific">Candidatus Criblamydia sequanensis CRIB-18</name>
    <dbReference type="NCBI Taxonomy" id="1437425"/>
    <lineage>
        <taxon>Bacteria</taxon>
        <taxon>Pseudomonadati</taxon>
        <taxon>Chlamydiota</taxon>
        <taxon>Chlamydiia</taxon>
        <taxon>Parachlamydiales</taxon>
        <taxon>Candidatus Criblamydiaceae</taxon>
        <taxon>Candidatus Criblamydia</taxon>
    </lineage>
</organism>
<keyword evidence="6 7" id="KW-0472">Membrane</keyword>
<proteinExistence type="inferred from homology"/>
<dbReference type="RefSeq" id="WP_053332040.1">
    <property type="nucleotide sequence ID" value="NZ_CCEJ010000013.1"/>
</dbReference>
<evidence type="ECO:0000256" key="1">
    <source>
        <dbReference type="ARBA" id="ARBA00004651"/>
    </source>
</evidence>
<keyword evidence="3" id="KW-1003">Cell membrane</keyword>
<comment type="caution">
    <text evidence="8">The sequence shown here is derived from an EMBL/GenBank/DDBJ whole genome shotgun (WGS) entry which is preliminary data.</text>
</comment>
<gene>
    <name evidence="8" type="ORF">CSEC_2317</name>
</gene>
<feature type="transmembrane region" description="Helical" evidence="7">
    <location>
        <begin position="135"/>
        <end position="157"/>
    </location>
</feature>
<keyword evidence="5 7" id="KW-1133">Transmembrane helix</keyword>
<evidence type="ECO:0000256" key="6">
    <source>
        <dbReference type="ARBA" id="ARBA00023136"/>
    </source>
</evidence>
<evidence type="ECO:0000256" key="7">
    <source>
        <dbReference type="RuleBase" id="RU362048"/>
    </source>
</evidence>
<accession>A0A090D3C1</accession>
<dbReference type="AlphaFoldDB" id="A0A090D3C1"/>
<keyword evidence="4 7" id="KW-0812">Transmembrane</keyword>
<name>A0A090D3C1_9BACT</name>
<dbReference type="STRING" id="1437425.CSEC_2317"/>
<dbReference type="InterPro" id="IPR002771">
    <property type="entry name" value="Multi_antbiot-R_MarC"/>
</dbReference>
<reference evidence="8" key="1">
    <citation type="submission" date="2013-12" db="EMBL/GenBank/DDBJ databases">
        <authorList>
            <person name="Linke B."/>
        </authorList>
    </citation>
    <scope>NUCLEOTIDE SEQUENCE [LARGE SCALE GENOMIC DNA]</scope>
    <source>
        <strain evidence="8">CRIB-18</strain>
    </source>
</reference>
<dbReference type="Proteomes" id="UP000031552">
    <property type="component" value="Unassembled WGS sequence"/>
</dbReference>
<protein>
    <recommendedName>
        <fullName evidence="7">UPF0056 membrane protein</fullName>
    </recommendedName>
</protein>
<feature type="transmembrane region" description="Helical" evidence="7">
    <location>
        <begin position="43"/>
        <end position="67"/>
    </location>
</feature>
<evidence type="ECO:0000313" key="8">
    <source>
        <dbReference type="EMBL" id="CDR35123.1"/>
    </source>
</evidence>
<dbReference type="PANTHER" id="PTHR33508">
    <property type="entry name" value="UPF0056 MEMBRANE PROTEIN YHCE"/>
    <property type="match status" value="1"/>
</dbReference>
<comment type="similarity">
    <text evidence="2 7">Belongs to the UPF0056 (MarC) family.</text>
</comment>
<dbReference type="EMBL" id="CCEJ010000013">
    <property type="protein sequence ID" value="CDR35123.1"/>
    <property type="molecule type" value="Genomic_DNA"/>
</dbReference>
<feature type="transmembrane region" description="Helical" evidence="7">
    <location>
        <begin position="169"/>
        <end position="189"/>
    </location>
</feature>
<sequence length="200" mass="22096">MSEIEAIIRFAFSIFIITNPIGNSPAILTLVKDFPLQKQRAIVIREGLIALGIALFFLFFGTWFLGLLSLEEYALALCGGLLLFFVALSLIFPSPKEENEKSSNKEPFIVPIATPLLTGPSLIAIIMLFSKDSAGFIKVLLGLLIAWLGVMPVLIFTPYLQKAFGKKGLLLLEQLMGMILSFMAIEMILKGIRLFINQLS</sequence>
<keyword evidence="9" id="KW-1185">Reference proteome</keyword>
<feature type="transmembrane region" description="Helical" evidence="7">
    <location>
        <begin position="6"/>
        <end position="31"/>
    </location>
</feature>
<dbReference type="Pfam" id="PF01914">
    <property type="entry name" value="MarC"/>
    <property type="match status" value="1"/>
</dbReference>
<dbReference type="GO" id="GO:0005886">
    <property type="term" value="C:plasma membrane"/>
    <property type="evidence" value="ECO:0007669"/>
    <property type="project" value="UniProtKB-SubCell"/>
</dbReference>